<reference evidence="3" key="3">
    <citation type="submission" date="2016-05" db="EMBL/GenBank/DDBJ databases">
        <authorList>
            <person name="Krishnakumar V."/>
            <person name="Cheng C.-Y."/>
            <person name="Chan A.P."/>
            <person name="Schobel S."/>
            <person name="Kim M."/>
            <person name="Ferlanti E.S."/>
            <person name="Belyaeva I."/>
            <person name="Rosen B.D."/>
            <person name="Micklem G."/>
            <person name="Miller J.R."/>
            <person name="Vaughn M."/>
            <person name="Town C.D."/>
        </authorList>
    </citation>
    <scope>NUCLEOTIDE SEQUENCE</scope>
</reference>
<accession>A0A178WG26</accession>
<feature type="signal peptide" evidence="1">
    <location>
        <begin position="1"/>
        <end position="31"/>
    </location>
</feature>
<keyword evidence="3" id="KW-0812">Transmembrane</keyword>
<dbReference type="RefSeq" id="NP_001321973.1">
    <property type="nucleotide sequence ID" value="NM_001334243.1"/>
</dbReference>
<dbReference type="ExpressionAtlas" id="A0A1P8ASK0">
    <property type="expression patterns" value="baseline and differential"/>
</dbReference>
<keyword evidence="4" id="KW-1185">Reference proteome</keyword>
<evidence type="ECO:0000313" key="2">
    <source>
        <dbReference type="Araport" id="AT1G66465"/>
    </source>
</evidence>
<reference evidence="4" key="4">
    <citation type="journal article" date="2017" name="Plant J.">
        <title>Araport11: a complete reannotation of the Arabidopsis thaliana reference genome.</title>
        <authorList>
            <person name="Cheng C.Y."/>
            <person name="Krishnakumar V."/>
            <person name="Chan A.P."/>
            <person name="Thibaud-Nissen F."/>
            <person name="Schobel S."/>
            <person name="Town C.D."/>
        </authorList>
    </citation>
    <scope>GENOME REANNOTATION</scope>
    <source>
        <strain evidence="4">cv. Columbia</strain>
    </source>
</reference>
<reference evidence="3 4" key="1">
    <citation type="journal article" date="2000" name="Nature">
        <title>Sequence and analysis of chromosome 1 of the plant Arabidopsis thaliana.</title>
        <authorList>
            <person name="Theologis A."/>
            <person name="Ecker J.R."/>
            <person name="Palm C.J."/>
            <person name="Federspiel N.A."/>
            <person name="Kaul S."/>
            <person name="White O."/>
            <person name="Alonso J."/>
            <person name="Altafi H."/>
            <person name="Araujo R."/>
            <person name="Bowman C.L."/>
            <person name="Brooks S.Y."/>
            <person name="Buehler E."/>
            <person name="Chan A."/>
            <person name="Chao Q."/>
            <person name="Chen H."/>
            <person name="Cheuk R.F."/>
            <person name="Chin C.W."/>
            <person name="Chung M.K."/>
            <person name="Conn L."/>
            <person name="Conway A.B."/>
            <person name="Conway A.R."/>
            <person name="Creasy T.H."/>
            <person name="Dewar K."/>
            <person name="Dunn P."/>
            <person name="Etgu P."/>
            <person name="Feldblyum T.V."/>
            <person name="Feng J."/>
            <person name="Fong B."/>
            <person name="Fujii C.Y."/>
            <person name="Gill J.E."/>
            <person name="Goldsmith A.D."/>
            <person name="Haas B."/>
            <person name="Hansen N.F."/>
            <person name="Hughes B."/>
            <person name="Huizar L."/>
            <person name="Hunter J.L."/>
            <person name="Jenkins J."/>
            <person name="Johnson-Hopson C."/>
            <person name="Khan S."/>
            <person name="Khaykin E."/>
            <person name="Kim C.J."/>
            <person name="Koo H.L."/>
            <person name="Kremenetskaia I."/>
            <person name="Kurtz D.B."/>
            <person name="Kwan A."/>
            <person name="Lam B."/>
            <person name="Langin-Hooper S."/>
            <person name="Lee A."/>
            <person name="Lee J.M."/>
            <person name="Lenz C.A."/>
            <person name="Li J.H."/>
            <person name="Li Y."/>
            <person name="Lin X."/>
            <person name="Liu S.X."/>
            <person name="Liu Z.A."/>
            <person name="Luros J.S."/>
            <person name="Maiti R."/>
            <person name="Marziali A."/>
            <person name="Militscher J."/>
            <person name="Miranda M."/>
            <person name="Nguyen M."/>
            <person name="Nierman W.C."/>
            <person name="Osborne B.I."/>
            <person name="Pai G."/>
            <person name="Peterson J."/>
            <person name="Pham P.K."/>
            <person name="Rizzo M."/>
            <person name="Rooney T."/>
            <person name="Rowley D."/>
            <person name="Sakano H."/>
            <person name="Salzberg S.L."/>
            <person name="Schwartz J.R."/>
            <person name="Shinn P."/>
            <person name="Southwick A.M."/>
            <person name="Sun H."/>
            <person name="Tallon L.J."/>
            <person name="Tambunga G."/>
            <person name="Toriumi M.J."/>
            <person name="Town C.D."/>
            <person name="Utterback T."/>
            <person name="Van Aken S."/>
            <person name="Vaysberg M."/>
            <person name="Vysotskaia V.S."/>
            <person name="Walker M."/>
            <person name="Wu D."/>
            <person name="Yu G."/>
            <person name="Fraser C.M."/>
            <person name="Venter J.C."/>
            <person name="Davis R.W."/>
        </authorList>
    </citation>
    <scope>NUCLEOTIDE SEQUENCE [LARGE SCALE GENOMIC DNA]</scope>
    <source>
        <strain evidence="4">cv. Columbia</strain>
    </source>
</reference>
<accession>A0A1P8ASK0</accession>
<dbReference type="EMBL" id="CP002684">
    <property type="protein sequence ID" value="ANM59629.1"/>
    <property type="molecule type" value="Genomic_DNA"/>
</dbReference>
<dbReference type="TAIR" id="AT1G66465"/>
<evidence type="ECO:0000256" key="1">
    <source>
        <dbReference type="SAM" id="SignalP"/>
    </source>
</evidence>
<gene>
    <name evidence="2 3" type="ordered locus">At1g66465</name>
</gene>
<protein>
    <submittedName>
        <fullName evidence="3">Transmembrane protein</fullName>
    </submittedName>
</protein>
<evidence type="ECO:0000313" key="4">
    <source>
        <dbReference type="Proteomes" id="UP000006548"/>
    </source>
</evidence>
<dbReference type="AlphaFoldDB" id="A0A1P8ASK0"/>
<dbReference type="Araport" id="AT1G66465"/>
<keyword evidence="1" id="KW-0732">Signal</keyword>
<keyword evidence="3" id="KW-0472">Membrane</keyword>
<dbReference type="RefSeq" id="NP_001321972.1">
    <property type="nucleotide sequence ID" value="NM_001334242.1"/>
</dbReference>
<dbReference type="OMA" id="HHVARES"/>
<feature type="chain" id="PRO_5015068218" evidence="1">
    <location>
        <begin position="32"/>
        <end position="81"/>
    </location>
</feature>
<proteinExistence type="predicted"/>
<organism evidence="3 4">
    <name type="scientific">Arabidopsis thaliana</name>
    <name type="common">Mouse-ear cress</name>
    <dbReference type="NCBI Taxonomy" id="3702"/>
    <lineage>
        <taxon>Eukaryota</taxon>
        <taxon>Viridiplantae</taxon>
        <taxon>Streptophyta</taxon>
        <taxon>Embryophyta</taxon>
        <taxon>Tracheophyta</taxon>
        <taxon>Spermatophyta</taxon>
        <taxon>Magnoliopsida</taxon>
        <taxon>eudicotyledons</taxon>
        <taxon>Gunneridae</taxon>
        <taxon>Pentapetalae</taxon>
        <taxon>rosids</taxon>
        <taxon>malvids</taxon>
        <taxon>Brassicales</taxon>
        <taxon>Brassicaceae</taxon>
        <taxon>Camelineae</taxon>
        <taxon>Arabidopsis</taxon>
    </lineage>
</organism>
<sequence>MAIVKKTKLASLLPSLLLIFLSLSFNVPVSGTRLHYVVRIPVHSSRSTPPSSSCGSGIYHVAGATERLCRHPKKPSAASNP</sequence>
<dbReference type="EMBL" id="CP002684">
    <property type="protein sequence ID" value="ANM59628.1"/>
    <property type="molecule type" value="Genomic_DNA"/>
</dbReference>
<evidence type="ECO:0000313" key="3">
    <source>
        <dbReference type="EMBL" id="ANM59629.1"/>
    </source>
</evidence>
<dbReference type="Proteomes" id="UP000006548">
    <property type="component" value="Chromosome 1"/>
</dbReference>
<dbReference type="KEGG" id="ath:AT1G66465"/>
<name>A0A1P8ASK0_ARATH</name>
<reference evidence="3" key="2">
    <citation type="submission" date="2011-02" db="EMBL/GenBank/DDBJ databases">
        <authorList>
            <consortium name="TAIR"/>
            <person name="Swarbreck D."/>
            <person name="Lamesch P."/>
            <person name="Wilks C."/>
            <person name="Huala E."/>
        </authorList>
    </citation>
    <scope>NUCLEOTIDE SEQUENCE</scope>
</reference>
<dbReference type="GeneID" id="28717403"/>